<feature type="domain" description="Cathepsin propeptide inhibitor" evidence="3">
    <location>
        <begin position="262"/>
        <end position="319"/>
    </location>
</feature>
<dbReference type="Gene3D" id="1.10.287.2250">
    <property type="match status" value="1"/>
</dbReference>
<reference evidence="4" key="1">
    <citation type="submission" date="2022-11" db="EMBL/GenBank/DDBJ databases">
        <title>Centuries of genome instability and evolution in soft-shell clam transmissible cancer (bioRxiv).</title>
        <authorList>
            <person name="Hart S.F.M."/>
            <person name="Yonemitsu M.A."/>
            <person name="Giersch R.M."/>
            <person name="Beal B.F."/>
            <person name="Arriagada G."/>
            <person name="Davis B.W."/>
            <person name="Ostrander E.A."/>
            <person name="Goff S.P."/>
            <person name="Metzger M.J."/>
        </authorList>
    </citation>
    <scope>NUCLEOTIDE SEQUENCE</scope>
    <source>
        <strain evidence="4">MELC-2E11</strain>
        <tissue evidence="4">Siphon/mantle</tissue>
    </source>
</reference>
<sequence>MNFFKNHPLARLIRDHSGSYTSACLDSAKLGSASSAWAVLSLADAIERPIRVIYPHVNGRDDHPHISLNRVFETETGRDHPPLYILWHGYGSIPVPGQYNIVNHFSAVSGVSPKEDQFIPVPEPERVGKQKASTPVHISDTSLSSLDMSAVKEDCAPKSTTWRMPKRKHISRKTKKKASCFGDDCGAWDSASGTSPKFYYLLASDGSLSTVFLRKEQYCVRKVVQKKVVYVPVNPQPEKAKVVVIHRSCRYAEDEDSARNLFKLWQKEYEVQYDSYLQAEEKFHVFWDNIKYINNLNKEYSGETEFALNHFAAMTTKEFKQKILMPKRQPPVFDESSAVENIEGQWIAAGQKMTNLSVEQVVECDSNVDHSGNSTHADCGVFGGWPYLAYHYCCGLGGKPGTCSICPAAGYNWTLCGDPTWFCNMTQSCGAKINPKKFVPGLKVVDWKAIDEDENTIAEQMMTIGPLSVAMDATLLQHYHKGVFDPIFCSKTALDHAVLLVGWGVEKDLFSTKPYWRVKNSWGAKWGENGYFRMLRGSGICGINTAVTTANSDAATSMPI</sequence>
<name>A0ABY7F3M3_MYAAR</name>
<evidence type="ECO:0000313" key="4">
    <source>
        <dbReference type="EMBL" id="WAR15426.1"/>
    </source>
</evidence>
<gene>
    <name evidence="4" type="ORF">MAR_005531</name>
</gene>
<dbReference type="InterPro" id="IPR013201">
    <property type="entry name" value="Prot_inhib_I29"/>
</dbReference>
<evidence type="ECO:0000313" key="5">
    <source>
        <dbReference type="Proteomes" id="UP001164746"/>
    </source>
</evidence>
<dbReference type="EMBL" id="CP111020">
    <property type="protein sequence ID" value="WAR15426.1"/>
    <property type="molecule type" value="Genomic_DNA"/>
</dbReference>
<dbReference type="CDD" id="cd02248">
    <property type="entry name" value="Peptidase_C1A"/>
    <property type="match status" value="1"/>
</dbReference>
<dbReference type="Pfam" id="PF00112">
    <property type="entry name" value="Peptidase_C1"/>
    <property type="match status" value="1"/>
</dbReference>
<dbReference type="Pfam" id="PF08246">
    <property type="entry name" value="Inhibitor_I29"/>
    <property type="match status" value="1"/>
</dbReference>
<dbReference type="InterPro" id="IPR039417">
    <property type="entry name" value="Peptidase_C1A_papain-like"/>
</dbReference>
<dbReference type="InterPro" id="IPR000668">
    <property type="entry name" value="Peptidase_C1A_C"/>
</dbReference>
<dbReference type="SUPFAM" id="SSF54001">
    <property type="entry name" value="Cysteine proteinases"/>
    <property type="match status" value="1"/>
</dbReference>
<feature type="domain" description="Peptidase C1A papain C-terminal" evidence="2">
    <location>
        <begin position="325"/>
        <end position="551"/>
    </location>
</feature>
<evidence type="ECO:0000259" key="3">
    <source>
        <dbReference type="SMART" id="SM00848"/>
    </source>
</evidence>
<dbReference type="SMART" id="SM00848">
    <property type="entry name" value="Inhibitor_I29"/>
    <property type="match status" value="1"/>
</dbReference>
<dbReference type="InterPro" id="IPR038765">
    <property type="entry name" value="Papain-like_cys_pep_sf"/>
</dbReference>
<evidence type="ECO:0000259" key="2">
    <source>
        <dbReference type="SMART" id="SM00645"/>
    </source>
</evidence>
<dbReference type="PANTHER" id="PTHR12411">
    <property type="entry name" value="CYSTEINE PROTEASE FAMILY C1-RELATED"/>
    <property type="match status" value="1"/>
</dbReference>
<evidence type="ECO:0000256" key="1">
    <source>
        <dbReference type="ARBA" id="ARBA00008455"/>
    </source>
</evidence>
<proteinExistence type="inferred from homology"/>
<dbReference type="Proteomes" id="UP001164746">
    <property type="component" value="Chromosome 9"/>
</dbReference>
<organism evidence="4 5">
    <name type="scientific">Mya arenaria</name>
    <name type="common">Soft-shell clam</name>
    <dbReference type="NCBI Taxonomy" id="6604"/>
    <lineage>
        <taxon>Eukaryota</taxon>
        <taxon>Metazoa</taxon>
        <taxon>Spiralia</taxon>
        <taxon>Lophotrochozoa</taxon>
        <taxon>Mollusca</taxon>
        <taxon>Bivalvia</taxon>
        <taxon>Autobranchia</taxon>
        <taxon>Heteroconchia</taxon>
        <taxon>Euheterodonta</taxon>
        <taxon>Imparidentia</taxon>
        <taxon>Neoheterodontei</taxon>
        <taxon>Myida</taxon>
        <taxon>Myoidea</taxon>
        <taxon>Myidae</taxon>
        <taxon>Mya</taxon>
    </lineage>
</organism>
<dbReference type="InterPro" id="IPR025660">
    <property type="entry name" value="Pept_his_AS"/>
</dbReference>
<comment type="similarity">
    <text evidence="1">Belongs to the peptidase C1 family.</text>
</comment>
<dbReference type="Gene3D" id="3.90.70.10">
    <property type="entry name" value="Cysteine proteinases"/>
    <property type="match status" value="1"/>
</dbReference>
<protein>
    <submittedName>
        <fullName evidence="4">CYSP1-like protein</fullName>
    </submittedName>
</protein>
<accession>A0ABY7F3M3</accession>
<dbReference type="InterPro" id="IPR013128">
    <property type="entry name" value="Peptidase_C1A"/>
</dbReference>
<dbReference type="PROSITE" id="PS00639">
    <property type="entry name" value="THIOL_PROTEASE_HIS"/>
    <property type="match status" value="1"/>
</dbReference>
<dbReference type="SMART" id="SM00645">
    <property type="entry name" value="Pept_C1"/>
    <property type="match status" value="1"/>
</dbReference>
<keyword evidence="5" id="KW-1185">Reference proteome</keyword>